<accession>A0A1R1AHN1</accession>
<feature type="domain" description="N-acetyltransferase" evidence="1">
    <location>
        <begin position="7"/>
        <end position="168"/>
    </location>
</feature>
<proteinExistence type="predicted"/>
<dbReference type="InterPro" id="IPR000182">
    <property type="entry name" value="GNAT_dom"/>
</dbReference>
<keyword evidence="2" id="KW-0808">Transferase</keyword>
<evidence type="ECO:0000313" key="3">
    <source>
        <dbReference type="Proteomes" id="UP000187074"/>
    </source>
</evidence>
<dbReference type="EMBL" id="MRTF01000026">
    <property type="protein sequence ID" value="OME84938.1"/>
    <property type="molecule type" value="Genomic_DNA"/>
</dbReference>
<gene>
    <name evidence="2" type="ORF">BK123_33610</name>
</gene>
<protein>
    <submittedName>
        <fullName evidence="2">GNAT family N-acetyltransferase</fullName>
    </submittedName>
</protein>
<dbReference type="OrthoDB" id="9795206at2"/>
<dbReference type="STRING" id="1401.BK123_33610"/>
<dbReference type="AlphaFoldDB" id="A0A1R1AHN1"/>
<organism evidence="2 3">
    <name type="scientific">Paenibacillus lautus</name>
    <name type="common">Bacillus lautus</name>
    <dbReference type="NCBI Taxonomy" id="1401"/>
    <lineage>
        <taxon>Bacteria</taxon>
        <taxon>Bacillati</taxon>
        <taxon>Bacillota</taxon>
        <taxon>Bacilli</taxon>
        <taxon>Bacillales</taxon>
        <taxon>Paenibacillaceae</taxon>
        <taxon>Paenibacillus</taxon>
    </lineage>
</organism>
<name>A0A1R1AHN1_PAELA</name>
<dbReference type="SUPFAM" id="SSF55729">
    <property type="entry name" value="Acyl-CoA N-acyltransferases (Nat)"/>
    <property type="match status" value="1"/>
</dbReference>
<dbReference type="PANTHER" id="PTHR43415:SF3">
    <property type="entry name" value="GNAT-FAMILY ACETYLTRANSFERASE"/>
    <property type="match status" value="1"/>
</dbReference>
<dbReference type="PANTHER" id="PTHR43415">
    <property type="entry name" value="SPERMIDINE N(1)-ACETYLTRANSFERASE"/>
    <property type="match status" value="1"/>
</dbReference>
<dbReference type="Proteomes" id="UP000187074">
    <property type="component" value="Unassembled WGS sequence"/>
</dbReference>
<reference evidence="2 3" key="1">
    <citation type="submission" date="2016-11" db="EMBL/GenBank/DDBJ databases">
        <title>Paenibacillus species isolates.</title>
        <authorList>
            <person name="Beno S.M."/>
        </authorList>
    </citation>
    <scope>NUCLEOTIDE SEQUENCE [LARGE SCALE GENOMIC DNA]</scope>
    <source>
        <strain evidence="2 3">FSL F4-0100</strain>
    </source>
</reference>
<dbReference type="Pfam" id="PF13302">
    <property type="entry name" value="Acetyltransf_3"/>
    <property type="match status" value="1"/>
</dbReference>
<dbReference type="GO" id="GO:0016747">
    <property type="term" value="F:acyltransferase activity, transferring groups other than amino-acyl groups"/>
    <property type="evidence" value="ECO:0007669"/>
    <property type="project" value="InterPro"/>
</dbReference>
<evidence type="ECO:0000313" key="2">
    <source>
        <dbReference type="EMBL" id="OME84938.1"/>
    </source>
</evidence>
<dbReference type="RefSeq" id="WP_076326625.1">
    <property type="nucleotide sequence ID" value="NZ_MRTF01000026.1"/>
</dbReference>
<dbReference type="PROSITE" id="PS51186">
    <property type="entry name" value="GNAT"/>
    <property type="match status" value="1"/>
</dbReference>
<sequence length="184" mass="21387">MLYGQRVTLRPVVEEDWELRYEWLSDPVVNRTLPSGSGMPLTPEVVRERTRRYAQTDSSAVYFTIIKEDGIPIGSTQLFKIHPWSKHAEFGIWIGNKMVWGQGYATEVTSVVLNFAFERLNLHKVYLTVDADNPGAIRSYEKAGFKKDGILRDEVYKNGQYVDRIMMSILKHEYFKEIQFFPIT</sequence>
<dbReference type="Gene3D" id="3.40.630.30">
    <property type="match status" value="1"/>
</dbReference>
<evidence type="ECO:0000259" key="1">
    <source>
        <dbReference type="PROSITE" id="PS51186"/>
    </source>
</evidence>
<dbReference type="InterPro" id="IPR016181">
    <property type="entry name" value="Acyl_CoA_acyltransferase"/>
</dbReference>
<comment type="caution">
    <text evidence="2">The sequence shown here is derived from an EMBL/GenBank/DDBJ whole genome shotgun (WGS) entry which is preliminary data.</text>
</comment>